<feature type="transmembrane region" description="Helical" evidence="5">
    <location>
        <begin position="355"/>
        <end position="385"/>
    </location>
</feature>
<dbReference type="InterPro" id="IPR007016">
    <property type="entry name" value="O-antigen_ligase-rel_domated"/>
</dbReference>
<comment type="subcellular location">
    <subcellularLocation>
        <location evidence="1">Membrane</location>
        <topology evidence="1">Multi-pass membrane protein</topology>
    </subcellularLocation>
</comment>
<feature type="domain" description="O-antigen ligase-related" evidence="6">
    <location>
        <begin position="197"/>
        <end position="332"/>
    </location>
</feature>
<reference evidence="7 8" key="1">
    <citation type="journal article" date="2015" name="Nature">
        <title>rRNA introns, odd ribosomes, and small enigmatic genomes across a large radiation of phyla.</title>
        <authorList>
            <person name="Brown C.T."/>
            <person name="Hug L.A."/>
            <person name="Thomas B.C."/>
            <person name="Sharon I."/>
            <person name="Castelle C.J."/>
            <person name="Singh A."/>
            <person name="Wilkins M.J."/>
            <person name="Williams K.H."/>
            <person name="Banfield J.F."/>
        </authorList>
    </citation>
    <scope>NUCLEOTIDE SEQUENCE [LARGE SCALE GENOMIC DNA]</scope>
</reference>
<evidence type="ECO:0000313" key="7">
    <source>
        <dbReference type="EMBL" id="KKS90706.1"/>
    </source>
</evidence>
<feature type="transmembrane region" description="Helical" evidence="5">
    <location>
        <begin position="195"/>
        <end position="224"/>
    </location>
</feature>
<dbReference type="InterPro" id="IPR051533">
    <property type="entry name" value="WaaL-like"/>
</dbReference>
<evidence type="ECO:0000259" key="6">
    <source>
        <dbReference type="Pfam" id="PF04932"/>
    </source>
</evidence>
<dbReference type="AlphaFoldDB" id="A0A0G1F6C5"/>
<evidence type="ECO:0000256" key="3">
    <source>
        <dbReference type="ARBA" id="ARBA00022989"/>
    </source>
</evidence>
<gene>
    <name evidence="7" type="ORF">UV66_C0001G0063</name>
</gene>
<evidence type="ECO:0000256" key="1">
    <source>
        <dbReference type="ARBA" id="ARBA00004141"/>
    </source>
</evidence>
<accession>A0A0G1F6C5</accession>
<keyword evidence="2 5" id="KW-0812">Transmembrane</keyword>
<dbReference type="PANTHER" id="PTHR37422">
    <property type="entry name" value="TEICHURONIC ACID BIOSYNTHESIS PROTEIN TUAE"/>
    <property type="match status" value="1"/>
</dbReference>
<evidence type="ECO:0000313" key="8">
    <source>
        <dbReference type="Proteomes" id="UP000034669"/>
    </source>
</evidence>
<feature type="transmembrane region" description="Helical" evidence="5">
    <location>
        <begin position="88"/>
        <end position="108"/>
    </location>
</feature>
<proteinExistence type="predicted"/>
<evidence type="ECO:0000256" key="4">
    <source>
        <dbReference type="ARBA" id="ARBA00023136"/>
    </source>
</evidence>
<dbReference type="EMBL" id="LCFI01000001">
    <property type="protein sequence ID" value="KKS90706.1"/>
    <property type="molecule type" value="Genomic_DNA"/>
</dbReference>
<keyword evidence="4 5" id="KW-0472">Membrane</keyword>
<feature type="transmembrane region" description="Helical" evidence="5">
    <location>
        <begin position="12"/>
        <end position="29"/>
    </location>
</feature>
<feature type="transmembrane region" description="Helical" evidence="5">
    <location>
        <begin position="316"/>
        <end position="335"/>
    </location>
</feature>
<evidence type="ECO:0000256" key="5">
    <source>
        <dbReference type="SAM" id="Phobius"/>
    </source>
</evidence>
<dbReference type="Pfam" id="PF04932">
    <property type="entry name" value="Wzy_C"/>
    <property type="match status" value="1"/>
</dbReference>
<dbReference type="PANTHER" id="PTHR37422:SF13">
    <property type="entry name" value="LIPOPOLYSACCHARIDE BIOSYNTHESIS PROTEIN PA4999-RELATED"/>
    <property type="match status" value="1"/>
</dbReference>
<dbReference type="GO" id="GO:0016020">
    <property type="term" value="C:membrane"/>
    <property type="evidence" value="ECO:0007669"/>
    <property type="project" value="UniProtKB-SubCell"/>
</dbReference>
<sequence length="391" mass="44667">MEQTMDNTKRLNFNNIFIFLFFVIFPFGQIIRIGILHPMDVIVGLGAVHAIIKRFKKPDFFKYIQGLLVVATFSWIFGLFIFKQIEVLYGLLYLLRLVAYSYFLIYVLNFSAGRSKNKKLLVDSLLTVSVVSVIFGWIQFFRFPDIKPFFEWGWDMHLFRLVGTFLDPTFLGLIIVFGLLLLIHRCISSWNFKNILFLMFLLVSLAFTYSRASYLALFVGLTLFIWGKQILKKIIIPSILFVVLVFVLPTTKNHSIQLFRSFSAIAKVENYQSTLAIFSKSPIFGIGYNNMCVAYQKYIGSQTFTSHSCSGSDSSLLFVLTTTGVVGLIVFIYSISGIGLSVKHTPNFLVLSSSFLALAVHSLFSNSLFYPWIMGWMVFLLALCVKEKNLT</sequence>
<feature type="transmembrane region" description="Helical" evidence="5">
    <location>
        <begin position="120"/>
        <end position="138"/>
    </location>
</feature>
<protein>
    <recommendedName>
        <fullName evidence="6">O-antigen ligase-related domain-containing protein</fullName>
    </recommendedName>
</protein>
<feature type="transmembrane region" description="Helical" evidence="5">
    <location>
        <begin position="64"/>
        <end position="82"/>
    </location>
</feature>
<organism evidence="7 8">
    <name type="scientific">Candidatus Woesebacteria bacterium GW2011_GWA1_43_12</name>
    <dbReference type="NCBI Taxonomy" id="1618557"/>
    <lineage>
        <taxon>Bacteria</taxon>
        <taxon>Candidatus Woeseibacteriota</taxon>
    </lineage>
</organism>
<comment type="caution">
    <text evidence="7">The sequence shown here is derived from an EMBL/GenBank/DDBJ whole genome shotgun (WGS) entry which is preliminary data.</text>
</comment>
<feature type="transmembrane region" description="Helical" evidence="5">
    <location>
        <begin position="158"/>
        <end position="183"/>
    </location>
</feature>
<keyword evidence="3 5" id="KW-1133">Transmembrane helix</keyword>
<dbReference type="Proteomes" id="UP000034669">
    <property type="component" value="Unassembled WGS sequence"/>
</dbReference>
<feature type="transmembrane region" description="Helical" evidence="5">
    <location>
        <begin position="230"/>
        <end position="250"/>
    </location>
</feature>
<evidence type="ECO:0000256" key="2">
    <source>
        <dbReference type="ARBA" id="ARBA00022692"/>
    </source>
</evidence>
<name>A0A0G1F6C5_9BACT</name>